<dbReference type="InterPro" id="IPR050887">
    <property type="entry name" value="Beta-mannosidase_GH2"/>
</dbReference>
<dbReference type="Proteomes" id="UP000278807">
    <property type="component" value="Unassembled WGS sequence"/>
</dbReference>
<keyword evidence="1" id="KW-0326">Glycosidase</keyword>
<dbReference type="GO" id="GO:0004567">
    <property type="term" value="F:beta-mannosidase activity"/>
    <property type="evidence" value="ECO:0007669"/>
    <property type="project" value="TreeGrafter"/>
</dbReference>
<gene>
    <name evidence="2" type="ORF">HNAJ_LOCUS12329</name>
</gene>
<dbReference type="InterPro" id="IPR017853">
    <property type="entry name" value="GH"/>
</dbReference>
<dbReference type="WBParaSite" id="HNAJ_0001234401-mRNA-1">
    <property type="protein sequence ID" value="HNAJ_0001234401-mRNA-1"/>
    <property type="gene ID" value="HNAJ_0001234401"/>
</dbReference>
<proteinExistence type="predicted"/>
<reference evidence="2 3" key="2">
    <citation type="submission" date="2018-11" db="EMBL/GenBank/DDBJ databases">
        <authorList>
            <consortium name="Pathogen Informatics"/>
        </authorList>
    </citation>
    <scope>NUCLEOTIDE SEQUENCE [LARGE SCALE GENOMIC DNA]</scope>
</reference>
<dbReference type="SUPFAM" id="SSF51445">
    <property type="entry name" value="(Trans)glycosidases"/>
    <property type="match status" value="1"/>
</dbReference>
<organism evidence="4">
    <name type="scientific">Rodentolepis nana</name>
    <name type="common">Dwarf tapeworm</name>
    <name type="synonym">Hymenolepis nana</name>
    <dbReference type="NCBI Taxonomy" id="102285"/>
    <lineage>
        <taxon>Eukaryota</taxon>
        <taxon>Metazoa</taxon>
        <taxon>Spiralia</taxon>
        <taxon>Lophotrochozoa</taxon>
        <taxon>Platyhelminthes</taxon>
        <taxon>Cestoda</taxon>
        <taxon>Eucestoda</taxon>
        <taxon>Cyclophyllidea</taxon>
        <taxon>Hymenolepididae</taxon>
        <taxon>Rodentolepis</taxon>
    </lineage>
</organism>
<dbReference type="EMBL" id="UZAE01014220">
    <property type="protein sequence ID" value="VDO12796.1"/>
    <property type="molecule type" value="Genomic_DNA"/>
</dbReference>
<dbReference type="STRING" id="102285.A0A0R3TWV6"/>
<dbReference type="GO" id="GO:0006516">
    <property type="term" value="P:glycoprotein catabolic process"/>
    <property type="evidence" value="ECO:0007669"/>
    <property type="project" value="TreeGrafter"/>
</dbReference>
<dbReference type="PANTHER" id="PTHR43730">
    <property type="entry name" value="BETA-MANNOSIDASE"/>
    <property type="match status" value="1"/>
</dbReference>
<sequence length="210" mass="24032">MKSTPLFHYTQPDSVETEIRQQVRRLHHHPAIIIWATNNEVEVAAAQSWYGPGTDKVEYRRRFKDSVAKIARENEMPSNRSIGYIPRRVLLSSPGNGDASTDPYGIDPNPQDPLAGDVHFYTYIGDLWDECTYPVTRFTSEYGIMSLPGPLAWLRSLDGKKSHSDDWDIRGAMMSHRLHKEQGIGILRKYVLEKFGEPREGVLPVEKYTM</sequence>
<keyword evidence="1" id="KW-0378">Hydrolase</keyword>
<dbReference type="OrthoDB" id="6275833at2759"/>
<dbReference type="Gene3D" id="3.20.20.80">
    <property type="entry name" value="Glycosidases"/>
    <property type="match status" value="1"/>
</dbReference>
<protein>
    <submittedName>
        <fullName evidence="4">Glyco_hydro_2_C domain-containing protein</fullName>
    </submittedName>
</protein>
<name>A0A0R3TWV6_RODNA</name>
<evidence type="ECO:0000313" key="4">
    <source>
        <dbReference type="WBParaSite" id="HNAJ_0001234401-mRNA-1"/>
    </source>
</evidence>
<dbReference type="PANTHER" id="PTHR43730:SF1">
    <property type="entry name" value="BETA-MANNOSIDASE"/>
    <property type="match status" value="1"/>
</dbReference>
<keyword evidence="3" id="KW-1185">Reference proteome</keyword>
<accession>A0A0R3TWV6</accession>
<dbReference type="AlphaFoldDB" id="A0A0R3TWV6"/>
<evidence type="ECO:0000256" key="1">
    <source>
        <dbReference type="ARBA" id="ARBA00023295"/>
    </source>
</evidence>
<evidence type="ECO:0000313" key="2">
    <source>
        <dbReference type="EMBL" id="VDO12796.1"/>
    </source>
</evidence>
<evidence type="ECO:0000313" key="3">
    <source>
        <dbReference type="Proteomes" id="UP000278807"/>
    </source>
</evidence>
<reference evidence="4" key="1">
    <citation type="submission" date="2017-02" db="UniProtKB">
        <authorList>
            <consortium name="WormBaseParasite"/>
        </authorList>
    </citation>
    <scope>IDENTIFICATION</scope>
</reference>